<feature type="region of interest" description="Disordered" evidence="1">
    <location>
        <begin position="25"/>
        <end position="69"/>
    </location>
</feature>
<proteinExistence type="predicted"/>
<gene>
    <name evidence="4" type="ORF">FNH08_29785</name>
</gene>
<dbReference type="InterPro" id="IPR007329">
    <property type="entry name" value="FMN-bd"/>
</dbReference>
<dbReference type="SMART" id="SM00900">
    <property type="entry name" value="FMN_bind"/>
    <property type="match status" value="2"/>
</dbReference>
<feature type="domain" description="FMN-binding" evidence="3">
    <location>
        <begin position="169"/>
        <end position="242"/>
    </location>
</feature>
<dbReference type="RefSeq" id="WP_322725713.1">
    <property type="nucleotide sequence ID" value="NZ_VJZC01000277.1"/>
</dbReference>
<evidence type="ECO:0000313" key="4">
    <source>
        <dbReference type="EMBL" id="MPY61179.1"/>
    </source>
</evidence>
<feature type="domain" description="FMN-binding" evidence="3">
    <location>
        <begin position="62"/>
        <end position="135"/>
    </location>
</feature>
<evidence type="ECO:0000256" key="2">
    <source>
        <dbReference type="SAM" id="SignalP"/>
    </source>
</evidence>
<evidence type="ECO:0000256" key="1">
    <source>
        <dbReference type="SAM" id="MobiDB-lite"/>
    </source>
</evidence>
<feature type="signal peptide" evidence="2">
    <location>
        <begin position="1"/>
        <end position="22"/>
    </location>
</feature>
<organism evidence="4 5">
    <name type="scientific">Streptomyces spongiae</name>
    <dbReference type="NCBI Taxonomy" id="565072"/>
    <lineage>
        <taxon>Bacteria</taxon>
        <taxon>Bacillati</taxon>
        <taxon>Actinomycetota</taxon>
        <taxon>Actinomycetes</taxon>
        <taxon>Kitasatosporales</taxon>
        <taxon>Streptomycetaceae</taxon>
        <taxon>Streptomyces</taxon>
    </lineage>
</organism>
<dbReference type="Proteomes" id="UP000400924">
    <property type="component" value="Unassembled WGS sequence"/>
</dbReference>
<evidence type="ECO:0000259" key="3">
    <source>
        <dbReference type="SMART" id="SM00900"/>
    </source>
</evidence>
<protein>
    <submittedName>
        <fullName evidence="4">FMN-binding protein</fullName>
    </submittedName>
</protein>
<dbReference type="AlphaFoldDB" id="A0A5N8XP44"/>
<dbReference type="EMBL" id="VJZC01000277">
    <property type="protein sequence ID" value="MPY61179.1"/>
    <property type="molecule type" value="Genomic_DNA"/>
</dbReference>
<dbReference type="GO" id="GO:0016020">
    <property type="term" value="C:membrane"/>
    <property type="evidence" value="ECO:0007669"/>
    <property type="project" value="InterPro"/>
</dbReference>
<comment type="caution">
    <text evidence="4">The sequence shown here is derived from an EMBL/GenBank/DDBJ whole genome shotgun (WGS) entry which is preliminary data.</text>
</comment>
<feature type="chain" id="PRO_5024297242" evidence="2">
    <location>
        <begin position="23"/>
        <end position="244"/>
    </location>
</feature>
<keyword evidence="5" id="KW-1185">Reference proteome</keyword>
<reference evidence="4 5" key="1">
    <citation type="submission" date="2019-07" db="EMBL/GenBank/DDBJ databases">
        <title>New species of Amycolatopsis and Streptomyces.</title>
        <authorList>
            <person name="Duangmal K."/>
            <person name="Teo W.F.A."/>
            <person name="Lipun K."/>
        </authorList>
    </citation>
    <scope>NUCLEOTIDE SEQUENCE [LARGE SCALE GENOMIC DNA]</scope>
    <source>
        <strain evidence="4 5">NBRC 106415</strain>
    </source>
</reference>
<dbReference type="Pfam" id="PF04205">
    <property type="entry name" value="FMN_bind"/>
    <property type="match status" value="2"/>
</dbReference>
<dbReference type="GO" id="GO:0010181">
    <property type="term" value="F:FMN binding"/>
    <property type="evidence" value="ECO:0007669"/>
    <property type="project" value="InterPro"/>
</dbReference>
<name>A0A5N8XP44_9ACTN</name>
<feature type="region of interest" description="Disordered" evidence="1">
    <location>
        <begin position="134"/>
        <end position="168"/>
    </location>
</feature>
<sequence length="244" mass="24657">MKRALPVLALTIAGLVPVWRYAPSTGTTSTEAAAPASTPSSSSSSSSSGSSTQVVSGSTVNTEKGDVQVQVTFDGEKITAVKMLKQPNHPQTTAAVPKLVKETLTAQSADIDTVSGATITSDGYKESLQAAIDENAESASDSDSASGSASDSSSSGSSSEVVAGSTVNTEKGAVQVEVTFAGDEISSVRMLQQPNHPQTTAAVPKLIKETLTAQSADIDNVSGATITSDGYKESLQAAIDAKGA</sequence>
<feature type="compositionally biased region" description="Low complexity" evidence="1">
    <location>
        <begin position="137"/>
        <end position="165"/>
    </location>
</feature>
<evidence type="ECO:0000313" key="5">
    <source>
        <dbReference type="Proteomes" id="UP000400924"/>
    </source>
</evidence>
<feature type="compositionally biased region" description="Low complexity" evidence="1">
    <location>
        <begin position="25"/>
        <end position="60"/>
    </location>
</feature>
<keyword evidence="2" id="KW-0732">Signal</keyword>
<accession>A0A5N8XP44</accession>
<dbReference type="Gene3D" id="3.90.1010.20">
    <property type="match status" value="2"/>
</dbReference>